<accession>A0A1S2M5Y0</accession>
<evidence type="ECO:0000256" key="11">
    <source>
        <dbReference type="SAM" id="MobiDB-lite"/>
    </source>
</evidence>
<dbReference type="GO" id="GO:0042301">
    <property type="term" value="F:phosphate ion binding"/>
    <property type="evidence" value="ECO:0007669"/>
    <property type="project" value="UniProtKB-UniRule"/>
</dbReference>
<dbReference type="CDD" id="cd13654">
    <property type="entry name" value="PBP2_phosphate_like_2"/>
    <property type="match status" value="1"/>
</dbReference>
<keyword evidence="7 10" id="KW-0732">Signal</keyword>
<evidence type="ECO:0000313" key="14">
    <source>
        <dbReference type="EMBL" id="OIJ19873.1"/>
    </source>
</evidence>
<feature type="region of interest" description="Disordered" evidence="11">
    <location>
        <begin position="37"/>
        <end position="68"/>
    </location>
</feature>
<name>A0A1S2M5Y0_9BACI</name>
<comment type="caution">
    <text evidence="14">The sequence shown here is derived from an EMBL/GenBank/DDBJ whole genome shotgun (WGS) entry which is preliminary data.</text>
</comment>
<comment type="function">
    <text evidence="1">Part of the ABC transporter complex PstSACB involved in phosphate import.</text>
</comment>
<comment type="function">
    <text evidence="10">Involved in the system for phosphate transport across the cytoplasmic membrane.</text>
</comment>
<dbReference type="GO" id="GO:0005886">
    <property type="term" value="C:plasma membrane"/>
    <property type="evidence" value="ECO:0007669"/>
    <property type="project" value="UniProtKB-SubCell"/>
</dbReference>
<dbReference type="Gene3D" id="3.40.190.10">
    <property type="entry name" value="Periplasmic binding protein-like II"/>
    <property type="match status" value="2"/>
</dbReference>
<dbReference type="EMBL" id="MLQS01000030">
    <property type="protein sequence ID" value="OIJ18394.1"/>
    <property type="molecule type" value="Genomic_DNA"/>
</dbReference>
<keyword evidence="15" id="KW-1185">Reference proteome</keyword>
<dbReference type="PANTHER" id="PTHR30570:SF1">
    <property type="entry name" value="PHOSPHATE-BINDING PROTEIN PSTS"/>
    <property type="match status" value="1"/>
</dbReference>
<dbReference type="NCBIfam" id="TIGR02136">
    <property type="entry name" value="ptsS_2"/>
    <property type="match status" value="1"/>
</dbReference>
<comment type="similarity">
    <text evidence="3 10">Belongs to the PstS family.</text>
</comment>
<evidence type="ECO:0000313" key="15">
    <source>
        <dbReference type="Proteomes" id="UP000180057"/>
    </source>
</evidence>
<evidence type="ECO:0000256" key="4">
    <source>
        <dbReference type="ARBA" id="ARBA00011529"/>
    </source>
</evidence>
<evidence type="ECO:0000259" key="12">
    <source>
        <dbReference type="Pfam" id="PF12849"/>
    </source>
</evidence>
<dbReference type="InterPro" id="IPR011862">
    <property type="entry name" value="Phos-bd"/>
</dbReference>
<dbReference type="GO" id="GO:0006817">
    <property type="term" value="P:phosphate ion transport"/>
    <property type="evidence" value="ECO:0007669"/>
    <property type="project" value="UniProtKB-UniRule"/>
</dbReference>
<dbReference type="InterPro" id="IPR050811">
    <property type="entry name" value="Phosphate_ABC_transporter"/>
</dbReference>
<dbReference type="Proteomes" id="UP000180057">
    <property type="component" value="Unassembled WGS sequence"/>
</dbReference>
<proteinExistence type="inferred from homology"/>
<dbReference type="PANTHER" id="PTHR30570">
    <property type="entry name" value="PERIPLASMIC PHOSPHATE BINDING COMPONENT OF PHOSPHATE ABC TRANSPORTER"/>
    <property type="match status" value="1"/>
</dbReference>
<feature type="domain" description="PBP" evidence="12">
    <location>
        <begin position="62"/>
        <end position="319"/>
    </location>
</feature>
<evidence type="ECO:0000256" key="5">
    <source>
        <dbReference type="ARBA" id="ARBA00022448"/>
    </source>
</evidence>
<comment type="subcellular location">
    <subcellularLocation>
        <location evidence="2 10">Cell membrane</location>
        <topology evidence="2 10">Lipid-anchor</topology>
    </subcellularLocation>
</comment>
<keyword evidence="8 10" id="KW-0564">Palmitate</keyword>
<dbReference type="STRING" id="472963.BKP45_12525"/>
<gene>
    <name evidence="14" type="ORF">BKP45_12525</name>
    <name evidence="13" type="ORF">BKP45_18240</name>
</gene>
<protein>
    <recommendedName>
        <fullName evidence="10">Phosphate-binding protein</fullName>
    </recommendedName>
</protein>
<sequence length="350" mass="38788">MKLNIGRKLVVNFKKIFLLLALVTFMVMVAACGNNDTASEKNEESTNQTEVNQDENKEEQKEEELSGSVVIDGSGTVYPLMARIAEEFMIEVQPNISVEVSRAGTSAGMKKYVVGETDFSNASREIKEEEIAELSANNIDSKEFKIALDGMTLVINPENDWATEMTEEEITTMFVTGAIKDNDEVLWSDIRPEWPAEKINFYGPNENHGTYEFFVEVLLQKQDLVNGINLQQEYSTLVNLVSEDKNGIAFFGYGYYANNSDKITAVKVDFGNGPVGPSLDTIAEDGEYGPFTRPVFTNLSIDSAKEKAQVKAFAEYVFGEGAGKFAGETGFAPLPEEELKESLEFVKSIN</sequence>
<dbReference type="Pfam" id="PF12849">
    <property type="entry name" value="PBP_like_2"/>
    <property type="match status" value="1"/>
</dbReference>
<dbReference type="OrthoDB" id="9790048at2"/>
<keyword evidence="9 10" id="KW-0449">Lipoprotein</keyword>
<keyword evidence="5 10" id="KW-0813">Transport</keyword>
<feature type="chain" id="PRO_5039734520" description="Phosphate-binding protein" evidence="10">
    <location>
        <begin position="31"/>
        <end position="350"/>
    </location>
</feature>
<evidence type="ECO:0000256" key="1">
    <source>
        <dbReference type="ARBA" id="ARBA00002841"/>
    </source>
</evidence>
<evidence type="ECO:0000313" key="13">
    <source>
        <dbReference type="EMBL" id="OIJ18394.1"/>
    </source>
</evidence>
<dbReference type="PROSITE" id="PS51257">
    <property type="entry name" value="PROKAR_LIPOPROTEIN"/>
    <property type="match status" value="1"/>
</dbReference>
<keyword evidence="10" id="KW-1003">Cell membrane</keyword>
<evidence type="ECO:0000256" key="10">
    <source>
        <dbReference type="RuleBase" id="RU367119"/>
    </source>
</evidence>
<comment type="subunit">
    <text evidence="4 10">The complex is composed of two ATP-binding proteins (PstB), two transmembrane proteins (PstC and PstA) and a solute-binding protein (PstS).</text>
</comment>
<keyword evidence="10" id="KW-0472">Membrane</keyword>
<reference evidence="14 15" key="1">
    <citation type="submission" date="2016-10" db="EMBL/GenBank/DDBJ databases">
        <title>Draft genome sequences of four alkaliphilic bacteria belonging to the Anaerobacillus genus.</title>
        <authorList>
            <person name="Bassil N.M."/>
            <person name="Lloyd J.R."/>
        </authorList>
    </citation>
    <scope>NUCLEOTIDE SEQUENCE [LARGE SCALE GENOMIC DNA]</scope>
    <source>
        <strain evidence="14 15">DSM 22531</strain>
    </source>
</reference>
<evidence type="ECO:0000256" key="8">
    <source>
        <dbReference type="ARBA" id="ARBA00023139"/>
    </source>
</evidence>
<evidence type="ECO:0000256" key="7">
    <source>
        <dbReference type="ARBA" id="ARBA00022729"/>
    </source>
</evidence>
<evidence type="ECO:0000256" key="3">
    <source>
        <dbReference type="ARBA" id="ARBA00008725"/>
    </source>
</evidence>
<evidence type="ECO:0000256" key="2">
    <source>
        <dbReference type="ARBA" id="ARBA00004193"/>
    </source>
</evidence>
<feature type="signal peptide" evidence="10">
    <location>
        <begin position="1"/>
        <end position="30"/>
    </location>
</feature>
<dbReference type="InterPro" id="IPR024370">
    <property type="entry name" value="PBP_domain"/>
</dbReference>
<feature type="compositionally biased region" description="Basic and acidic residues" evidence="11">
    <location>
        <begin position="54"/>
        <end position="64"/>
    </location>
</feature>
<dbReference type="AlphaFoldDB" id="A0A1S2M5Y0"/>
<evidence type="ECO:0000256" key="9">
    <source>
        <dbReference type="ARBA" id="ARBA00023288"/>
    </source>
</evidence>
<dbReference type="EMBL" id="MLQS01000017">
    <property type="protein sequence ID" value="OIJ19873.1"/>
    <property type="molecule type" value="Genomic_DNA"/>
</dbReference>
<keyword evidence="6 10" id="KW-0592">Phosphate transport</keyword>
<evidence type="ECO:0000256" key="6">
    <source>
        <dbReference type="ARBA" id="ARBA00022592"/>
    </source>
</evidence>
<dbReference type="SUPFAM" id="SSF53850">
    <property type="entry name" value="Periplasmic binding protein-like II"/>
    <property type="match status" value="1"/>
</dbReference>
<organism evidence="14 15">
    <name type="scientific">Anaerobacillus alkalidiazotrophicus</name>
    <dbReference type="NCBI Taxonomy" id="472963"/>
    <lineage>
        <taxon>Bacteria</taxon>
        <taxon>Bacillati</taxon>
        <taxon>Bacillota</taxon>
        <taxon>Bacilli</taxon>
        <taxon>Bacillales</taxon>
        <taxon>Bacillaceae</taxon>
        <taxon>Anaerobacillus</taxon>
    </lineage>
</organism>